<dbReference type="EMBL" id="JARRAF010000043">
    <property type="protein sequence ID" value="MDK2126621.1"/>
    <property type="molecule type" value="Genomic_DNA"/>
</dbReference>
<accession>A0ABT7E2R8</accession>
<reference evidence="1" key="1">
    <citation type="submission" date="2023-03" db="EMBL/GenBank/DDBJ databases">
        <title>Chitinimonas shenzhenensis gen. nov., sp. nov., a novel member of family Burkholderiaceae isolated from activated sludge collected in Shen Zhen, China.</title>
        <authorList>
            <person name="Wang X."/>
        </authorList>
    </citation>
    <scope>NUCLEOTIDE SEQUENCE</scope>
    <source>
        <strain evidence="1">DQS-5</strain>
    </source>
</reference>
<sequence length="121" mass="12897">MPIIDVELVVPEPYEIEPTLASALADALGKVFGSAPGRTWVKVRYLQASCYAENETTVAMAELPVFVTILLAHPPSGDSLTTQMLAVTHCVANACRRRPEQVHVTYAPAGAGRQAFGGSMV</sequence>
<dbReference type="SUPFAM" id="SSF55331">
    <property type="entry name" value="Tautomerase/MIF"/>
    <property type="match status" value="1"/>
</dbReference>
<name>A0ABT7E2R8_9NEIS</name>
<gene>
    <name evidence="1" type="ORF">PZA18_21485</name>
</gene>
<organism evidence="1 2">
    <name type="scientific">Parachitinimonas caeni</name>
    <dbReference type="NCBI Taxonomy" id="3031301"/>
    <lineage>
        <taxon>Bacteria</taxon>
        <taxon>Pseudomonadati</taxon>
        <taxon>Pseudomonadota</taxon>
        <taxon>Betaproteobacteria</taxon>
        <taxon>Neisseriales</taxon>
        <taxon>Chitinibacteraceae</taxon>
        <taxon>Parachitinimonas</taxon>
    </lineage>
</organism>
<evidence type="ECO:0000313" key="2">
    <source>
        <dbReference type="Proteomes" id="UP001172778"/>
    </source>
</evidence>
<dbReference type="InterPro" id="IPR014347">
    <property type="entry name" value="Tautomerase/MIF_sf"/>
</dbReference>
<dbReference type="Proteomes" id="UP001172778">
    <property type="component" value="Unassembled WGS sequence"/>
</dbReference>
<keyword evidence="2" id="KW-1185">Reference proteome</keyword>
<dbReference type="RefSeq" id="WP_284102940.1">
    <property type="nucleotide sequence ID" value="NZ_JARRAF010000043.1"/>
</dbReference>
<comment type="caution">
    <text evidence="1">The sequence shown here is derived from an EMBL/GenBank/DDBJ whole genome shotgun (WGS) entry which is preliminary data.</text>
</comment>
<protein>
    <submittedName>
        <fullName evidence="1">Uncharacterized protein</fullName>
    </submittedName>
</protein>
<evidence type="ECO:0000313" key="1">
    <source>
        <dbReference type="EMBL" id="MDK2126621.1"/>
    </source>
</evidence>
<proteinExistence type="predicted"/>